<feature type="domain" description="SSD" evidence="7">
    <location>
        <begin position="248"/>
        <end position="370"/>
    </location>
</feature>
<feature type="transmembrane region" description="Helical" evidence="6">
    <location>
        <begin position="733"/>
        <end position="761"/>
    </location>
</feature>
<dbReference type="Proteomes" id="UP000219281">
    <property type="component" value="Unassembled WGS sequence"/>
</dbReference>
<dbReference type="Gene3D" id="1.20.1640.10">
    <property type="entry name" value="Multidrug efflux transporter AcrB transmembrane domain"/>
    <property type="match status" value="2"/>
</dbReference>
<dbReference type="SUPFAM" id="SSF82866">
    <property type="entry name" value="Multidrug efflux transporter AcrB transmembrane domain"/>
    <property type="match status" value="2"/>
</dbReference>
<keyword evidence="4 6" id="KW-1133">Transmembrane helix</keyword>
<keyword evidence="2" id="KW-1003">Cell membrane</keyword>
<dbReference type="AlphaFoldDB" id="A0A286AEW5"/>
<evidence type="ECO:0000256" key="1">
    <source>
        <dbReference type="ARBA" id="ARBA00004651"/>
    </source>
</evidence>
<evidence type="ECO:0000256" key="4">
    <source>
        <dbReference type="ARBA" id="ARBA00022989"/>
    </source>
</evidence>
<dbReference type="InterPro" id="IPR050545">
    <property type="entry name" value="Mycobact_MmpL"/>
</dbReference>
<feature type="transmembrane region" description="Helical" evidence="6">
    <location>
        <begin position="12"/>
        <end position="29"/>
    </location>
</feature>
<evidence type="ECO:0000256" key="2">
    <source>
        <dbReference type="ARBA" id="ARBA00022475"/>
    </source>
</evidence>
<feature type="transmembrane region" description="Helical" evidence="6">
    <location>
        <begin position="637"/>
        <end position="656"/>
    </location>
</feature>
<proteinExistence type="predicted"/>
<feature type="domain" description="SSD" evidence="7">
    <location>
        <begin position="632"/>
        <end position="760"/>
    </location>
</feature>
<accession>A0A286AEW5</accession>
<dbReference type="Pfam" id="PF03176">
    <property type="entry name" value="MMPL"/>
    <property type="match status" value="2"/>
</dbReference>
<feature type="transmembrane region" description="Helical" evidence="6">
    <location>
        <begin position="348"/>
        <end position="371"/>
    </location>
</feature>
<evidence type="ECO:0000313" key="9">
    <source>
        <dbReference type="Proteomes" id="UP000219281"/>
    </source>
</evidence>
<dbReference type="PANTHER" id="PTHR33406">
    <property type="entry name" value="MEMBRANE PROTEIN MJ1562-RELATED"/>
    <property type="match status" value="1"/>
</dbReference>
<organism evidence="8 9">
    <name type="scientific">Pedobacter xixiisoli</name>
    <dbReference type="NCBI Taxonomy" id="1476464"/>
    <lineage>
        <taxon>Bacteria</taxon>
        <taxon>Pseudomonadati</taxon>
        <taxon>Bacteroidota</taxon>
        <taxon>Sphingobacteriia</taxon>
        <taxon>Sphingobacteriales</taxon>
        <taxon>Sphingobacteriaceae</taxon>
        <taxon>Pedobacter</taxon>
    </lineage>
</organism>
<gene>
    <name evidence="8" type="ORF">SAMN06297358_4151</name>
</gene>
<dbReference type="InterPro" id="IPR004869">
    <property type="entry name" value="MMPL_dom"/>
</dbReference>
<evidence type="ECO:0000259" key="7">
    <source>
        <dbReference type="PROSITE" id="PS50156"/>
    </source>
</evidence>
<dbReference type="RefSeq" id="WP_097133936.1">
    <property type="nucleotide sequence ID" value="NZ_OCMT01000005.1"/>
</dbReference>
<keyword evidence="3 6" id="KW-0812">Transmembrane</keyword>
<evidence type="ECO:0000256" key="5">
    <source>
        <dbReference type="ARBA" id="ARBA00023136"/>
    </source>
</evidence>
<feature type="transmembrane region" description="Helical" evidence="6">
    <location>
        <begin position="219"/>
        <end position="238"/>
    </location>
</feature>
<name>A0A286AEW5_9SPHI</name>
<dbReference type="EMBL" id="OCMT01000005">
    <property type="protein sequence ID" value="SOD20431.1"/>
    <property type="molecule type" value="Genomic_DNA"/>
</dbReference>
<evidence type="ECO:0000256" key="6">
    <source>
        <dbReference type="SAM" id="Phobius"/>
    </source>
</evidence>
<feature type="transmembrane region" description="Helical" evidence="6">
    <location>
        <begin position="245"/>
        <end position="265"/>
    </location>
</feature>
<feature type="transmembrane region" description="Helical" evidence="6">
    <location>
        <begin position="662"/>
        <end position="682"/>
    </location>
</feature>
<dbReference type="InterPro" id="IPR000731">
    <property type="entry name" value="SSD"/>
</dbReference>
<dbReference type="OrthoDB" id="9805018at2"/>
<sequence>MWVKLSNAILKNRVLLIVLFVAITIFMGWQAKNIKLSYSGAKILPLTDSVFVKYNAFKKQFGEDGSIVVIGVKSEKIFQKDTYNKWAQLSNDLRKLNGIKGVLSIGKFFELQKDTTNQKFTVKPLPGKVLATDAEMDSLKSKLNQLPFYKGLLYNTESNATLMAVTFDQKILNSAARNPILKEIEGKALAFGKSEGIDVHLSGLPYIRTATSKLVSNEFILFLGLSILVSALILVIFFRSFSAVFYPILVVIMGVVWSIGTLVLFGYEITILTGLIPPLIVIIGIPNSILLLNKYHNELKKHGDKDKAWQVTVERISVTTLIANITAAIGFGVLYFTGSELLMQFGSVAALNVMFTWLMSLCLIPAIFSYLPAPKNKTNGVHEPNFLDRLLIKTDTLVQHKSTTIYIVTIILTVISIIGVYRINVNGYVVDDLPKSSKILTDLKFFEKNFEGILPLEISVDTKRKNGVLSISTLNKIDKMEEMISAYPEFSRSISLNTGLKYATQVFYNSDTSFYRLPTDFEKNFILIYAANSGKGNGNMLTNFVDKQKQTARISFQMADIGSKRLDEVLEELKPKIDSILSPKRFNVTLTGSSIIFAKGTDYLLEHLFESIGLAIVLISLLRLAQFKSLGIMFISLLPNIVPLVITAGLMGFFGIPLKPSTILIFTIAFGLASDQTIYFLTRYQQELNLTNYSVSKVITDTITETGVSMTHIALILFFGFGIFTASTFGGTVILGFLLSITLIVALVFNLTLLPALMLWLDKNKKRKKISEAEVAKNLENLDDH</sequence>
<keyword evidence="9" id="KW-1185">Reference proteome</keyword>
<dbReference type="GO" id="GO:0005886">
    <property type="term" value="C:plasma membrane"/>
    <property type="evidence" value="ECO:0007669"/>
    <property type="project" value="UniProtKB-SubCell"/>
</dbReference>
<feature type="transmembrane region" description="Helical" evidence="6">
    <location>
        <begin position="703"/>
        <end position="727"/>
    </location>
</feature>
<protein>
    <recommendedName>
        <fullName evidence="7">SSD domain-containing protein</fullName>
    </recommendedName>
</protein>
<evidence type="ECO:0000256" key="3">
    <source>
        <dbReference type="ARBA" id="ARBA00022692"/>
    </source>
</evidence>
<feature type="transmembrane region" description="Helical" evidence="6">
    <location>
        <begin position="313"/>
        <end position="336"/>
    </location>
</feature>
<keyword evidence="5 6" id="KW-0472">Membrane</keyword>
<comment type="subcellular location">
    <subcellularLocation>
        <location evidence="1">Cell membrane</location>
        <topology evidence="1">Multi-pass membrane protein</topology>
    </subcellularLocation>
</comment>
<evidence type="ECO:0000313" key="8">
    <source>
        <dbReference type="EMBL" id="SOD20431.1"/>
    </source>
</evidence>
<feature type="transmembrane region" description="Helical" evidence="6">
    <location>
        <begin position="271"/>
        <end position="292"/>
    </location>
</feature>
<dbReference type="PANTHER" id="PTHR33406:SF12">
    <property type="entry name" value="BLR2997 PROTEIN"/>
    <property type="match status" value="1"/>
</dbReference>
<dbReference type="PROSITE" id="PS50156">
    <property type="entry name" value="SSD"/>
    <property type="match status" value="2"/>
</dbReference>
<reference evidence="9" key="1">
    <citation type="submission" date="2017-09" db="EMBL/GenBank/DDBJ databases">
        <authorList>
            <person name="Varghese N."/>
            <person name="Submissions S."/>
        </authorList>
    </citation>
    <scope>NUCLEOTIDE SEQUENCE [LARGE SCALE GENOMIC DNA]</scope>
    <source>
        <strain evidence="9">CGMCC 1.12803</strain>
    </source>
</reference>
<feature type="transmembrane region" description="Helical" evidence="6">
    <location>
        <begin position="607"/>
        <end position="625"/>
    </location>
</feature>
<feature type="transmembrane region" description="Helical" evidence="6">
    <location>
        <begin position="403"/>
        <end position="423"/>
    </location>
</feature>